<dbReference type="InterPro" id="IPR019494">
    <property type="entry name" value="FIST_C"/>
</dbReference>
<evidence type="ECO:0000313" key="8">
    <source>
        <dbReference type="EMBL" id="TMQ71280.1"/>
    </source>
</evidence>
<sequence>MNRPPSASATMQWAAAASTAAEPDTAAEQVAASLAAALGEGPTDLLLFFFTAPLVAGVETLTGTLKRRLAPLCLAGVSGVSVVGERAEYEQGPALTAIAARLPGVEVKPFVMIPSAWGESIADPLEFARHTPGADRAELVIVFGDPFSLDAERVLHAFNTHAPGVRLVGGMASAGPRPYANALVLNDWLAREGGVGIALKGALRVDMVVSQGCRPIGPPLRVTKAERNIIFELDGQPAVERTEQVLRALPEHERAVLRDGLYVGRPARGDASGRGDYLIRNLLGADRDRGAIAVADLVAEQELVRLHVRDAATALEDLELLLAPQEFDARAQGALLFSCNGRGKAFFGQPNRDIATLQTALGATVPTAGFFCAGEFGPVGEKNFLHGHTASIAIVRGKAAGTASSC</sequence>
<gene>
    <name evidence="8" type="ORF">E6K81_10440</name>
</gene>
<evidence type="ECO:0000256" key="3">
    <source>
        <dbReference type="ARBA" id="ARBA00022692"/>
    </source>
</evidence>
<keyword evidence="4" id="KW-1133">Transmembrane helix</keyword>
<evidence type="ECO:0000256" key="5">
    <source>
        <dbReference type="ARBA" id="ARBA00023136"/>
    </source>
</evidence>
<dbReference type="Pfam" id="PF10442">
    <property type="entry name" value="FIST_C"/>
    <property type="match status" value="1"/>
</dbReference>
<organism evidence="8 9">
    <name type="scientific">Eiseniibacteriota bacterium</name>
    <dbReference type="NCBI Taxonomy" id="2212470"/>
    <lineage>
        <taxon>Bacteria</taxon>
        <taxon>Candidatus Eiseniibacteriota</taxon>
    </lineage>
</organism>
<name>A0A538U5W3_UNCEI</name>
<dbReference type="PIRSF" id="PIRSF018953">
    <property type="entry name" value="UCP018953"/>
    <property type="match status" value="1"/>
</dbReference>
<feature type="domain" description="FIST" evidence="6">
    <location>
        <begin position="42"/>
        <end position="237"/>
    </location>
</feature>
<dbReference type="SMART" id="SM00897">
    <property type="entry name" value="FIST"/>
    <property type="match status" value="1"/>
</dbReference>
<accession>A0A538U5W3</accession>
<dbReference type="InterPro" id="IPR016741">
    <property type="entry name" value="UCP018953"/>
</dbReference>
<keyword evidence="3" id="KW-0812">Transmembrane</keyword>
<proteinExistence type="predicted"/>
<dbReference type="PANTHER" id="PTHR14939:SF5">
    <property type="entry name" value="F-BOX ONLY PROTEIN 22"/>
    <property type="match status" value="1"/>
</dbReference>
<dbReference type="SMART" id="SM01204">
    <property type="entry name" value="FIST_C"/>
    <property type="match status" value="1"/>
</dbReference>
<dbReference type="AlphaFoldDB" id="A0A538U5W3"/>
<evidence type="ECO:0000256" key="4">
    <source>
        <dbReference type="ARBA" id="ARBA00022989"/>
    </source>
</evidence>
<dbReference type="InterPro" id="IPR013702">
    <property type="entry name" value="FIST_domain_N"/>
</dbReference>
<dbReference type="Pfam" id="PF08495">
    <property type="entry name" value="FIST"/>
    <property type="match status" value="1"/>
</dbReference>
<evidence type="ECO:0000256" key="2">
    <source>
        <dbReference type="ARBA" id="ARBA00022475"/>
    </source>
</evidence>
<evidence type="ECO:0000256" key="1">
    <source>
        <dbReference type="ARBA" id="ARBA00004651"/>
    </source>
</evidence>
<protein>
    <recommendedName>
        <fullName evidence="10">Histidine kinase</fullName>
    </recommendedName>
</protein>
<evidence type="ECO:0000313" key="9">
    <source>
        <dbReference type="Proteomes" id="UP000319771"/>
    </source>
</evidence>
<comment type="caution">
    <text evidence="8">The sequence shown here is derived from an EMBL/GenBank/DDBJ whole genome shotgun (WGS) entry which is preliminary data.</text>
</comment>
<evidence type="ECO:0000259" key="7">
    <source>
        <dbReference type="SMART" id="SM01204"/>
    </source>
</evidence>
<evidence type="ECO:0008006" key="10">
    <source>
        <dbReference type="Google" id="ProtNLM"/>
    </source>
</evidence>
<dbReference type="PANTHER" id="PTHR14939">
    <property type="entry name" value="F-BOX ONLY PROTEIN 22"/>
    <property type="match status" value="1"/>
</dbReference>
<dbReference type="EMBL" id="VBPB01000173">
    <property type="protein sequence ID" value="TMQ71280.1"/>
    <property type="molecule type" value="Genomic_DNA"/>
</dbReference>
<keyword evidence="2" id="KW-1003">Cell membrane</keyword>
<dbReference type="Proteomes" id="UP000319771">
    <property type="component" value="Unassembled WGS sequence"/>
</dbReference>
<feature type="domain" description="FIST C-domain" evidence="7">
    <location>
        <begin position="238"/>
        <end position="379"/>
    </location>
</feature>
<keyword evidence="5" id="KW-0472">Membrane</keyword>
<dbReference type="GO" id="GO:0005886">
    <property type="term" value="C:plasma membrane"/>
    <property type="evidence" value="ECO:0007669"/>
    <property type="project" value="UniProtKB-SubCell"/>
</dbReference>
<evidence type="ECO:0000259" key="6">
    <source>
        <dbReference type="SMART" id="SM00897"/>
    </source>
</evidence>
<comment type="subcellular location">
    <subcellularLocation>
        <location evidence="1">Cell membrane</location>
        <topology evidence="1">Multi-pass membrane protein</topology>
    </subcellularLocation>
</comment>
<reference evidence="8 9" key="1">
    <citation type="journal article" date="2019" name="Nat. Microbiol.">
        <title>Mediterranean grassland soil C-N compound turnover is dependent on rainfall and depth, and is mediated by genomically divergent microorganisms.</title>
        <authorList>
            <person name="Diamond S."/>
            <person name="Andeer P.F."/>
            <person name="Li Z."/>
            <person name="Crits-Christoph A."/>
            <person name="Burstein D."/>
            <person name="Anantharaman K."/>
            <person name="Lane K.R."/>
            <person name="Thomas B.C."/>
            <person name="Pan C."/>
            <person name="Northen T.R."/>
            <person name="Banfield J.F."/>
        </authorList>
    </citation>
    <scope>NUCLEOTIDE SEQUENCE [LARGE SCALE GENOMIC DNA]</scope>
    <source>
        <strain evidence="8">WS_11</strain>
    </source>
</reference>